<dbReference type="InterPro" id="IPR006439">
    <property type="entry name" value="HAD-SF_hydro_IA"/>
</dbReference>
<gene>
    <name evidence="1" type="ORF">IAA73_01105</name>
</gene>
<dbReference type="Pfam" id="PF00702">
    <property type="entry name" value="Hydrolase"/>
    <property type="match status" value="1"/>
</dbReference>
<dbReference type="InterPro" id="IPR023214">
    <property type="entry name" value="HAD_sf"/>
</dbReference>
<dbReference type="PANTHER" id="PTHR43611">
    <property type="entry name" value="ALPHA-D-GLUCOSE 1-PHOSPHATE PHOSPHATASE"/>
    <property type="match status" value="1"/>
</dbReference>
<reference evidence="1" key="1">
    <citation type="submission" date="2020-10" db="EMBL/GenBank/DDBJ databases">
        <authorList>
            <person name="Gilroy R."/>
        </authorList>
    </citation>
    <scope>NUCLEOTIDE SEQUENCE</scope>
    <source>
        <strain evidence="1">G3-3990</strain>
    </source>
</reference>
<dbReference type="Proteomes" id="UP000823641">
    <property type="component" value="Unassembled WGS sequence"/>
</dbReference>
<dbReference type="Gene3D" id="1.10.150.240">
    <property type="entry name" value="Putative phosphatase, domain 2"/>
    <property type="match status" value="1"/>
</dbReference>
<name>A0A9D9HRF9_9BACT</name>
<dbReference type="EMBL" id="JADIMG010000006">
    <property type="protein sequence ID" value="MBO8458924.1"/>
    <property type="molecule type" value="Genomic_DNA"/>
</dbReference>
<dbReference type="InterPro" id="IPR023198">
    <property type="entry name" value="PGP-like_dom2"/>
</dbReference>
<comment type="caution">
    <text evidence="1">The sequence shown here is derived from an EMBL/GenBank/DDBJ whole genome shotgun (WGS) entry which is preliminary data.</text>
</comment>
<organism evidence="1 2">
    <name type="scientific">Candidatus Gallipaludibacter merdavium</name>
    <dbReference type="NCBI Taxonomy" id="2840839"/>
    <lineage>
        <taxon>Bacteria</taxon>
        <taxon>Pseudomonadati</taxon>
        <taxon>Bacteroidota</taxon>
        <taxon>Bacteroidia</taxon>
        <taxon>Bacteroidales</taxon>
        <taxon>Candidatus Gallipaludibacter</taxon>
    </lineage>
</organism>
<dbReference type="CDD" id="cd02603">
    <property type="entry name" value="HAD_sEH-N_like"/>
    <property type="match status" value="1"/>
</dbReference>
<dbReference type="SFLD" id="SFLDG01129">
    <property type="entry name" value="C1.5:_HAD__Beta-PGM__Phosphata"/>
    <property type="match status" value="1"/>
</dbReference>
<proteinExistence type="predicted"/>
<evidence type="ECO:0000313" key="1">
    <source>
        <dbReference type="EMBL" id="MBO8458924.1"/>
    </source>
</evidence>
<dbReference type="PANTHER" id="PTHR43611:SF3">
    <property type="entry name" value="FLAVIN MONONUCLEOTIDE HYDROLASE 1, CHLOROPLATIC"/>
    <property type="match status" value="1"/>
</dbReference>
<dbReference type="InterPro" id="IPR036412">
    <property type="entry name" value="HAD-like_sf"/>
</dbReference>
<protein>
    <submittedName>
        <fullName evidence="1">HAD family phosphatase</fullName>
    </submittedName>
</protein>
<reference evidence="1" key="2">
    <citation type="journal article" date="2021" name="PeerJ">
        <title>Extensive microbial diversity within the chicken gut microbiome revealed by metagenomics and culture.</title>
        <authorList>
            <person name="Gilroy R."/>
            <person name="Ravi A."/>
            <person name="Getino M."/>
            <person name="Pursley I."/>
            <person name="Horton D.L."/>
            <person name="Alikhan N.F."/>
            <person name="Baker D."/>
            <person name="Gharbi K."/>
            <person name="Hall N."/>
            <person name="Watson M."/>
            <person name="Adriaenssens E.M."/>
            <person name="Foster-Nyarko E."/>
            <person name="Jarju S."/>
            <person name="Secka A."/>
            <person name="Antonio M."/>
            <person name="Oren A."/>
            <person name="Chaudhuri R.R."/>
            <person name="La Ragione R."/>
            <person name="Hildebrand F."/>
            <person name="Pallen M.J."/>
        </authorList>
    </citation>
    <scope>NUCLEOTIDE SEQUENCE</scope>
    <source>
        <strain evidence="1">G3-3990</strain>
    </source>
</reference>
<evidence type="ECO:0000313" key="2">
    <source>
        <dbReference type="Proteomes" id="UP000823641"/>
    </source>
</evidence>
<dbReference type="Gene3D" id="3.40.50.1000">
    <property type="entry name" value="HAD superfamily/HAD-like"/>
    <property type="match status" value="1"/>
</dbReference>
<sequence length="208" mass="23970">MSTIRNIIFDMGGVILSLDRSKCVERFIEIGIKNANELLDEFHQKGLFLRIEDGSMNAENFRLELSKIANRELSYEEIEYAWLGFIVDVPQYKLDYLSFLREKGFKVYLLSNTNPYVMNWVRSSRLTAAGKPLDAYMDHLFLSYEMKCVKPDPIIFQTMLDSANIRAEESIFIDDSASNIATATKMGFHAIHLATNADFRPEVEKMLE</sequence>
<dbReference type="SUPFAM" id="SSF56784">
    <property type="entry name" value="HAD-like"/>
    <property type="match status" value="1"/>
</dbReference>
<dbReference type="AlphaFoldDB" id="A0A9D9HRF9"/>
<dbReference type="SFLD" id="SFLDS00003">
    <property type="entry name" value="Haloacid_Dehalogenase"/>
    <property type="match status" value="1"/>
</dbReference>
<dbReference type="NCBIfam" id="TIGR01509">
    <property type="entry name" value="HAD-SF-IA-v3"/>
    <property type="match status" value="1"/>
</dbReference>
<dbReference type="PRINTS" id="PR00413">
    <property type="entry name" value="HADHALOGNASE"/>
</dbReference>
<accession>A0A9D9HRF9</accession>